<feature type="transmembrane region" description="Helical" evidence="1">
    <location>
        <begin position="140"/>
        <end position="160"/>
    </location>
</feature>
<feature type="transmembrane region" description="Helical" evidence="1">
    <location>
        <begin position="65"/>
        <end position="86"/>
    </location>
</feature>
<keyword evidence="1" id="KW-0472">Membrane</keyword>
<dbReference type="EMBL" id="ML170186">
    <property type="protein sequence ID" value="TDL20682.1"/>
    <property type="molecule type" value="Genomic_DNA"/>
</dbReference>
<dbReference type="Proteomes" id="UP000294933">
    <property type="component" value="Unassembled WGS sequence"/>
</dbReference>
<keyword evidence="3" id="KW-1185">Reference proteome</keyword>
<dbReference type="AlphaFoldDB" id="A0A4Y7Q0J6"/>
<dbReference type="OrthoDB" id="5402670at2759"/>
<evidence type="ECO:0000256" key="1">
    <source>
        <dbReference type="SAM" id="Phobius"/>
    </source>
</evidence>
<evidence type="ECO:0000313" key="3">
    <source>
        <dbReference type="Proteomes" id="UP000294933"/>
    </source>
</evidence>
<gene>
    <name evidence="2" type="ORF">BD410DRAFT_871262</name>
</gene>
<name>A0A4Y7Q0J6_9AGAM</name>
<protein>
    <submittedName>
        <fullName evidence="2">Uncharacterized protein</fullName>
    </submittedName>
</protein>
<keyword evidence="1" id="KW-1133">Transmembrane helix</keyword>
<dbReference type="VEuPathDB" id="FungiDB:BD410DRAFT_871262"/>
<sequence>MSHNARRPNNNTVPFRDFLSLGSFVASIGIALSVSASSTLACSTTFMSRSDDATIASMNHSAILFTWAATVYGLALLLALLVQLLLTSPETVLMIQEGPKLRPHLRTTVAGSAWVSLMLVGAATALVGEGLKVVDRKAGATLEWALLGFGLPLLLLWITLRAGGSQQVEYQGGTNIYNAEVGLDKTNCNQLSGDSKESGTTDPNRYSYMVSQ</sequence>
<keyword evidence="1" id="KW-0812">Transmembrane</keyword>
<feature type="transmembrane region" description="Helical" evidence="1">
    <location>
        <begin position="107"/>
        <end position="128"/>
    </location>
</feature>
<reference evidence="2 3" key="1">
    <citation type="submission" date="2018-06" db="EMBL/GenBank/DDBJ databases">
        <title>A transcriptomic atlas of mushroom development highlights an independent origin of complex multicellularity.</title>
        <authorList>
            <consortium name="DOE Joint Genome Institute"/>
            <person name="Krizsan K."/>
            <person name="Almasi E."/>
            <person name="Merenyi Z."/>
            <person name="Sahu N."/>
            <person name="Viragh M."/>
            <person name="Koszo T."/>
            <person name="Mondo S."/>
            <person name="Kiss B."/>
            <person name="Balint B."/>
            <person name="Kues U."/>
            <person name="Barry K."/>
            <person name="Hegedus J.C."/>
            <person name="Henrissat B."/>
            <person name="Johnson J."/>
            <person name="Lipzen A."/>
            <person name="Ohm R."/>
            <person name="Nagy I."/>
            <person name="Pangilinan J."/>
            <person name="Yan J."/>
            <person name="Xiong Y."/>
            <person name="Grigoriev I.V."/>
            <person name="Hibbett D.S."/>
            <person name="Nagy L.G."/>
        </authorList>
    </citation>
    <scope>NUCLEOTIDE SEQUENCE [LARGE SCALE GENOMIC DNA]</scope>
    <source>
        <strain evidence="2 3">SZMC22713</strain>
    </source>
</reference>
<proteinExistence type="predicted"/>
<evidence type="ECO:0000313" key="2">
    <source>
        <dbReference type="EMBL" id="TDL20682.1"/>
    </source>
</evidence>
<organism evidence="2 3">
    <name type="scientific">Rickenella mellea</name>
    <dbReference type="NCBI Taxonomy" id="50990"/>
    <lineage>
        <taxon>Eukaryota</taxon>
        <taxon>Fungi</taxon>
        <taxon>Dikarya</taxon>
        <taxon>Basidiomycota</taxon>
        <taxon>Agaricomycotina</taxon>
        <taxon>Agaricomycetes</taxon>
        <taxon>Hymenochaetales</taxon>
        <taxon>Rickenellaceae</taxon>
        <taxon>Rickenella</taxon>
    </lineage>
</organism>
<accession>A0A4Y7Q0J6</accession>